<evidence type="ECO:0000256" key="4">
    <source>
        <dbReference type="ARBA" id="ARBA00023136"/>
    </source>
</evidence>
<feature type="transmembrane region" description="Helical" evidence="6">
    <location>
        <begin position="187"/>
        <end position="214"/>
    </location>
</feature>
<dbReference type="InterPro" id="IPR023271">
    <property type="entry name" value="Aquaporin-like"/>
</dbReference>
<dbReference type="Gene3D" id="1.20.1080.10">
    <property type="entry name" value="Glycerol uptake facilitator protein"/>
    <property type="match status" value="1"/>
</dbReference>
<evidence type="ECO:0000313" key="8">
    <source>
        <dbReference type="Proteomes" id="UP001429357"/>
    </source>
</evidence>
<gene>
    <name evidence="7" type="ORF">BAU18_000898</name>
</gene>
<keyword evidence="3 6" id="KW-1133">Transmembrane helix</keyword>
<evidence type="ECO:0000313" key="7">
    <source>
        <dbReference type="EMBL" id="MEO1781319.1"/>
    </source>
</evidence>
<evidence type="ECO:0000256" key="2">
    <source>
        <dbReference type="ARBA" id="ARBA00022692"/>
    </source>
</evidence>
<reference evidence="8" key="1">
    <citation type="submission" date="2016-06" db="EMBL/GenBank/DDBJ databases">
        <title>Four novel species of enterococci isolated from chicken manure.</title>
        <authorList>
            <person name="Van Tyne D."/>
        </authorList>
    </citation>
    <scope>NUCLEOTIDE SEQUENCE [LARGE SCALE GENOMIC DNA]</scope>
    <source>
        <strain evidence="8">JM9A</strain>
    </source>
</reference>
<feature type="transmembrane region" description="Helical" evidence="6">
    <location>
        <begin position="226"/>
        <end position="248"/>
    </location>
</feature>
<dbReference type="InterPro" id="IPR024002">
    <property type="entry name" value="For/NO2_transpt_CS"/>
</dbReference>
<feature type="transmembrane region" description="Helical" evidence="6">
    <location>
        <begin position="27"/>
        <end position="49"/>
    </location>
</feature>
<dbReference type="RefSeq" id="WP_161869336.1">
    <property type="nucleotide sequence ID" value="NZ_JBMRGR010000003.1"/>
</dbReference>
<comment type="caution">
    <text evidence="7">The sequence shown here is derived from an EMBL/GenBank/DDBJ whole genome shotgun (WGS) entry which is preliminary data.</text>
</comment>
<dbReference type="PANTHER" id="PTHR30520">
    <property type="entry name" value="FORMATE TRANSPORTER-RELATED"/>
    <property type="match status" value="1"/>
</dbReference>
<dbReference type="Proteomes" id="UP001429357">
    <property type="component" value="Unassembled WGS sequence"/>
</dbReference>
<evidence type="ECO:0000256" key="6">
    <source>
        <dbReference type="SAM" id="Phobius"/>
    </source>
</evidence>
<sequence>MFSPAEIVDISIDNGIKKIQKPLTAKLILGFIGGAMISLGYLAYIRVAASIPADLASVQALVGASVFPIGLIVILLAGGELITGNMMAVGIAFFDKKVSFKELFINWVTITLANIVGALFVAYFFGYVVGLTHSGVYLEMLVSLAHHKIEASWVQAVISGIGCNWFVGLALWLCYGAKDGAGKILGIWFPVMIFVAIGFQHSVANCFVIPGAIFEGHATWMDFLKNFVFVYLGNIIGGSIFVSGFYHASYKHH</sequence>
<comment type="subcellular location">
    <subcellularLocation>
        <location evidence="1">Membrane</location>
        <topology evidence="1">Multi-pass membrane protein</topology>
    </subcellularLocation>
</comment>
<organism evidence="7 8">
    <name type="scientific">Enterococcus diestrammenae</name>
    <dbReference type="NCBI Taxonomy" id="1155073"/>
    <lineage>
        <taxon>Bacteria</taxon>
        <taxon>Bacillati</taxon>
        <taxon>Bacillota</taxon>
        <taxon>Bacilli</taxon>
        <taxon>Lactobacillales</taxon>
        <taxon>Enterococcaceae</taxon>
        <taxon>Enterococcus</taxon>
    </lineage>
</organism>
<keyword evidence="2 6" id="KW-0812">Transmembrane</keyword>
<dbReference type="EMBL" id="MAEI02000001">
    <property type="protein sequence ID" value="MEO1781319.1"/>
    <property type="molecule type" value="Genomic_DNA"/>
</dbReference>
<proteinExistence type="inferred from homology"/>
<feature type="transmembrane region" description="Helical" evidence="6">
    <location>
        <begin position="103"/>
        <end position="132"/>
    </location>
</feature>
<protein>
    <submittedName>
        <fullName evidence="7">Formate/nitrite transporter</fullName>
    </submittedName>
</protein>
<keyword evidence="8" id="KW-1185">Reference proteome</keyword>
<reference evidence="7 8" key="2">
    <citation type="submission" date="2024-02" db="EMBL/GenBank/DDBJ databases">
        <title>The Genome Sequence of Enterococcus diestrammenae JM9A.</title>
        <authorList>
            <person name="Earl A."/>
            <person name="Manson A."/>
            <person name="Gilmore M."/>
            <person name="Sanders J."/>
            <person name="Shea T."/>
            <person name="Howe W."/>
            <person name="Livny J."/>
            <person name="Cuomo C."/>
            <person name="Neafsey D."/>
            <person name="Birren B."/>
        </authorList>
    </citation>
    <scope>NUCLEOTIDE SEQUENCE [LARGE SCALE GENOMIC DNA]</scope>
    <source>
        <strain evidence="7 8">JM9A</strain>
    </source>
</reference>
<evidence type="ECO:0000256" key="1">
    <source>
        <dbReference type="ARBA" id="ARBA00004141"/>
    </source>
</evidence>
<accession>A0ABV0EZT5</accession>
<dbReference type="Pfam" id="PF01226">
    <property type="entry name" value="Form_Nir_trans"/>
    <property type="match status" value="1"/>
</dbReference>
<evidence type="ECO:0000256" key="3">
    <source>
        <dbReference type="ARBA" id="ARBA00022989"/>
    </source>
</evidence>
<dbReference type="InterPro" id="IPR000292">
    <property type="entry name" value="For/NO2_transpt"/>
</dbReference>
<feature type="transmembrane region" description="Helical" evidence="6">
    <location>
        <begin position="152"/>
        <end position="175"/>
    </location>
</feature>
<dbReference type="PROSITE" id="PS01005">
    <property type="entry name" value="FORMATE_NITRITE_TP_1"/>
    <property type="match status" value="1"/>
</dbReference>
<keyword evidence="4 6" id="KW-0472">Membrane</keyword>
<comment type="similarity">
    <text evidence="5">Belongs to the FNT transporter (TC 1.A.16) family.</text>
</comment>
<dbReference type="PANTHER" id="PTHR30520:SF6">
    <property type="entry name" value="FORMATE_NITRATE FAMILY TRANSPORTER (EUROFUNG)"/>
    <property type="match status" value="1"/>
</dbReference>
<feature type="transmembrane region" description="Helical" evidence="6">
    <location>
        <begin position="61"/>
        <end position="82"/>
    </location>
</feature>
<name>A0ABV0EZT5_9ENTE</name>
<evidence type="ECO:0000256" key="5">
    <source>
        <dbReference type="ARBA" id="ARBA00049660"/>
    </source>
</evidence>